<proteinExistence type="predicted"/>
<keyword evidence="3" id="KW-1185">Reference proteome</keyword>
<organism evidence="2 3">
    <name type="scientific">Meganyctiphanes norvegica</name>
    <name type="common">Northern krill</name>
    <name type="synonym">Thysanopoda norvegica</name>
    <dbReference type="NCBI Taxonomy" id="48144"/>
    <lineage>
        <taxon>Eukaryota</taxon>
        <taxon>Metazoa</taxon>
        <taxon>Ecdysozoa</taxon>
        <taxon>Arthropoda</taxon>
        <taxon>Crustacea</taxon>
        <taxon>Multicrustacea</taxon>
        <taxon>Malacostraca</taxon>
        <taxon>Eumalacostraca</taxon>
        <taxon>Eucarida</taxon>
        <taxon>Euphausiacea</taxon>
        <taxon>Euphausiidae</taxon>
        <taxon>Meganyctiphanes</taxon>
    </lineage>
</organism>
<evidence type="ECO:0000313" key="2">
    <source>
        <dbReference type="EMBL" id="CAL4133807.1"/>
    </source>
</evidence>
<evidence type="ECO:0000256" key="1">
    <source>
        <dbReference type="SAM" id="Phobius"/>
    </source>
</evidence>
<keyword evidence="1" id="KW-0472">Membrane</keyword>
<dbReference type="EMBL" id="CAXKWB010028588">
    <property type="protein sequence ID" value="CAL4133807.1"/>
    <property type="molecule type" value="Genomic_DNA"/>
</dbReference>
<name>A0AAV2RR95_MEGNR</name>
<comment type="caution">
    <text evidence="2">The sequence shown here is derived from an EMBL/GenBank/DDBJ whole genome shotgun (WGS) entry which is preliminary data.</text>
</comment>
<dbReference type="PANTHER" id="PTHR46726">
    <property type="entry name" value="TWO PORE CHANNEL 3"/>
    <property type="match status" value="1"/>
</dbReference>
<reference evidence="2 3" key="1">
    <citation type="submission" date="2024-05" db="EMBL/GenBank/DDBJ databases">
        <authorList>
            <person name="Wallberg A."/>
        </authorList>
    </citation>
    <scope>NUCLEOTIDE SEQUENCE [LARGE SCALE GENOMIC DNA]</scope>
</reference>
<dbReference type="Proteomes" id="UP001497623">
    <property type="component" value="Unassembled WGS sequence"/>
</dbReference>
<dbReference type="AlphaFoldDB" id="A0AAV2RR95"/>
<sequence>MEVTNTISCGVVNKISMDGDIHITEEKRNGQAQNATPPRRKKTSLRLRACEDQIPVNVTFDPQQQTLDLSGNVEGNNAIETSNESPLSPLNLHLAATYVEDSRTGRHSDFKISEEHLRLYHLYQNPYGKFILYGAILSHLLLALFEKPAVPGLELSYPVTMVLEFGFVCVYLVRLAHISTFTPITRFWSDTKHILLLVLTGLQYICCIIMIFGMHKHGSTWGSLTPLLPPQYSLVRLLGCTRSLRRRLPDRIIIIFFYFF</sequence>
<dbReference type="PANTHER" id="PTHR46726:SF1">
    <property type="entry name" value="TWO-PORE CALCIUM CHANNEL 3"/>
    <property type="match status" value="1"/>
</dbReference>
<feature type="transmembrane region" description="Helical" evidence="1">
    <location>
        <begin position="194"/>
        <end position="214"/>
    </location>
</feature>
<keyword evidence="1" id="KW-0812">Transmembrane</keyword>
<feature type="non-terminal residue" evidence="2">
    <location>
        <position position="260"/>
    </location>
</feature>
<feature type="transmembrane region" description="Helical" evidence="1">
    <location>
        <begin position="157"/>
        <end position="173"/>
    </location>
</feature>
<gene>
    <name evidence="2" type="ORF">MNOR_LOCUS27330</name>
</gene>
<feature type="transmembrane region" description="Helical" evidence="1">
    <location>
        <begin position="127"/>
        <end position="145"/>
    </location>
</feature>
<keyword evidence="1" id="KW-1133">Transmembrane helix</keyword>
<evidence type="ECO:0000313" key="3">
    <source>
        <dbReference type="Proteomes" id="UP001497623"/>
    </source>
</evidence>
<accession>A0AAV2RR95</accession>
<protein>
    <submittedName>
        <fullName evidence="2">Uncharacterized protein</fullName>
    </submittedName>
</protein>